<evidence type="ECO:0000256" key="6">
    <source>
        <dbReference type="ARBA" id="ARBA00022737"/>
    </source>
</evidence>
<evidence type="ECO:0000256" key="3">
    <source>
        <dbReference type="ARBA" id="ARBA00022490"/>
    </source>
</evidence>
<evidence type="ECO:0000259" key="10">
    <source>
        <dbReference type="Pfam" id="PF23409"/>
    </source>
</evidence>
<dbReference type="SUPFAM" id="SSF50998">
    <property type="entry name" value="Quinoprotein alcohol dehydrogenase-like"/>
    <property type="match status" value="1"/>
</dbReference>
<dbReference type="SMART" id="SM00320">
    <property type="entry name" value="WD40"/>
    <property type="match status" value="11"/>
</dbReference>
<dbReference type="FunFam" id="2.130.10.10:FF:000005">
    <property type="entry name" value="Putative echinoderm microtubule-associated protein-like 1"/>
    <property type="match status" value="1"/>
</dbReference>
<organism evidence="12">
    <name type="scientific">Nyssomyia neivai</name>
    <dbReference type="NCBI Taxonomy" id="330878"/>
    <lineage>
        <taxon>Eukaryota</taxon>
        <taxon>Metazoa</taxon>
        <taxon>Ecdysozoa</taxon>
        <taxon>Arthropoda</taxon>
        <taxon>Hexapoda</taxon>
        <taxon>Insecta</taxon>
        <taxon>Pterygota</taxon>
        <taxon>Neoptera</taxon>
        <taxon>Endopterygota</taxon>
        <taxon>Diptera</taxon>
        <taxon>Nematocera</taxon>
        <taxon>Psychodoidea</taxon>
        <taxon>Psychodidae</taxon>
        <taxon>Nyssomyia</taxon>
    </lineage>
</organism>
<dbReference type="PANTHER" id="PTHR13720">
    <property type="entry name" value="WD-40 REPEAT PROTEIN"/>
    <property type="match status" value="1"/>
</dbReference>
<proteinExistence type="inferred from homology"/>
<dbReference type="GO" id="GO:0072686">
    <property type="term" value="C:mitotic spindle"/>
    <property type="evidence" value="ECO:0007669"/>
    <property type="project" value="TreeGrafter"/>
</dbReference>
<comment type="similarity">
    <text evidence="2">Belongs to the WD repeat EMAP family.</text>
</comment>
<evidence type="ECO:0000259" key="11">
    <source>
        <dbReference type="Pfam" id="PF23414"/>
    </source>
</evidence>
<reference evidence="12" key="1">
    <citation type="submission" date="2016-12" db="EMBL/GenBank/DDBJ databases">
        <title>An insight into the sialome and mialome of the sand fly, Nyssomyia neivai.</title>
        <authorList>
            <person name="Sebastian V."/>
            <person name="Goulart T.M."/>
            <person name="Oliveira W."/>
            <person name="Calvo E."/>
            <person name="Oliveira L.F."/>
            <person name="Pinto M.C."/>
            <person name="Rosselino A.M."/>
            <person name="Ribeiro J.M."/>
        </authorList>
    </citation>
    <scope>NUCLEOTIDE SEQUENCE</scope>
</reference>
<dbReference type="Pfam" id="PF23409">
    <property type="entry name" value="Beta-prop_EML"/>
    <property type="match status" value="1"/>
</dbReference>
<feature type="repeat" description="WD" evidence="8">
    <location>
        <begin position="850"/>
        <end position="885"/>
    </location>
</feature>
<evidence type="ECO:0000256" key="1">
    <source>
        <dbReference type="ARBA" id="ARBA00004245"/>
    </source>
</evidence>
<feature type="compositionally biased region" description="Basic residues" evidence="9">
    <location>
        <begin position="149"/>
        <end position="158"/>
    </location>
</feature>
<accession>A0A1L8E5X0</accession>
<feature type="repeat" description="WD" evidence="8">
    <location>
        <begin position="738"/>
        <end position="779"/>
    </location>
</feature>
<feature type="compositionally biased region" description="Polar residues" evidence="9">
    <location>
        <begin position="191"/>
        <end position="212"/>
    </location>
</feature>
<feature type="compositionally biased region" description="Polar residues" evidence="9">
    <location>
        <begin position="159"/>
        <end position="170"/>
    </location>
</feature>
<dbReference type="InterPro" id="IPR055442">
    <property type="entry name" value="Beta-prop_EML-like_2nd"/>
</dbReference>
<dbReference type="AlphaFoldDB" id="A0A1L8E5X0"/>
<dbReference type="Pfam" id="PF23414">
    <property type="entry name" value="Beta-prop_EML_2"/>
    <property type="match status" value="1"/>
</dbReference>
<keyword evidence="5" id="KW-0493">Microtubule</keyword>
<name>A0A1L8E5X0_9DIPT</name>
<evidence type="ECO:0000256" key="5">
    <source>
        <dbReference type="ARBA" id="ARBA00022701"/>
    </source>
</evidence>
<dbReference type="InterPro" id="IPR011047">
    <property type="entry name" value="Quinoprotein_ADH-like_sf"/>
</dbReference>
<feature type="compositionally biased region" description="Polar residues" evidence="9">
    <location>
        <begin position="86"/>
        <end position="120"/>
    </location>
</feature>
<feature type="region of interest" description="Disordered" evidence="9">
    <location>
        <begin position="86"/>
        <end position="212"/>
    </location>
</feature>
<dbReference type="CDD" id="cd21931">
    <property type="entry name" value="TD_EMAP-like"/>
    <property type="match status" value="1"/>
</dbReference>
<dbReference type="InterPro" id="IPR036322">
    <property type="entry name" value="WD40_repeat_dom_sf"/>
</dbReference>
<dbReference type="EMBL" id="GFDF01000040">
    <property type="protein sequence ID" value="JAV14044.1"/>
    <property type="molecule type" value="Transcribed_RNA"/>
</dbReference>
<dbReference type="InterPro" id="IPR055439">
    <property type="entry name" value="Beta-prop_EML_1st"/>
</dbReference>
<dbReference type="GO" id="GO:0005874">
    <property type="term" value="C:microtubule"/>
    <property type="evidence" value="ECO:0007669"/>
    <property type="project" value="UniProtKB-KW"/>
</dbReference>
<sequence length="885" mass="96669">MNGFRLNENDEESLQNTLKPPLALRINGSGKPVENRDHFADEMLESEKSSLVGRVHDLEKRVLTQQDEIVCLRSTLADVLRRVNQLEGQSDRGTPSTGRSAPSTPARNGGSFSARASPTPYSQPPGHTDWKLRKPMVRQGSTTEARRSATLHHTRSKTSHQSNGSLHSDGTPSSTSVSPAPSPSPRPNTSQGVLQQHSGLGKRWNSTGDFNTQSPLQARLATKSLLNLASKSPVGHVFRHGTHTTSYNEDDGTVKLFLRGRPVVFHAPTEVRDTYDISKVSPAPGRKLRLDWVYGYRGRDCRANLHQMPTGEMAYFVAAAVVLYNAEEQTQRHYLGHTDDVRSLTVHPNKLLVATGQCAGHERRDGMPHVRVWNSVSLATVAVIGVGEFAGSVNCLSFSRADAGAYLVAVDDAPDRTISVWEWQRGDKGHRITETKCSVDTIVGAEFHPLDRNQIVTIGKNHICFWTLDQGGALYKRMGVFEGRDKPKYVTCMAFTANGDTVTGDSNGNVIVWGRGTNTIAKFIRRVHDGSIFSLCATKDGGIVSGGGKDGRLVLFDVDLNPLGTQVAIEPHFGGVRVVSEGRGTQLLVGTTRNCILTGSLELGLSPVVMGHTDELWGLATHPTLPHFVTGGRDRLLQMWDSLSHSVVWSKDIGEQVQSCCFSPSGDTICVGGITGRWLTFDSTTRELLDEHVDGQEAIQVVRFSPDGAFLALGSRDNGIYVYQVNGNGRRYSKIGKCAGHSSFITHLDWSEDSKIMRTNSGDYELLYWNPTTCRQVTNPSSLRDNTWATHSCTLTFETLGIWPENADGTDVNTASRSHDGKLIATGDDWGKVKLFGYPACQPKSLAHVGCGHSSHVTAVEFLQEDARLISTGGHDTSVMQWTIG</sequence>
<feature type="domain" description="EML-like second beta-propeller" evidence="11">
    <location>
        <begin position="616"/>
        <end position="884"/>
    </location>
</feature>
<dbReference type="PANTHER" id="PTHR13720:SF50">
    <property type="entry name" value="ECHINODERM MICROTUBULE-ASSOCIATED PROTEIN-LIKE 2"/>
    <property type="match status" value="1"/>
</dbReference>
<dbReference type="Gene3D" id="2.130.10.10">
    <property type="entry name" value="YVTN repeat-like/Quinoprotein amine dehydrogenase"/>
    <property type="match status" value="2"/>
</dbReference>
<protein>
    <submittedName>
        <fullName evidence="12">Putative echinoderm microtubule-associated protein-like 1</fullName>
    </submittedName>
</protein>
<keyword evidence="4 8" id="KW-0853">WD repeat</keyword>
<dbReference type="Pfam" id="PF03451">
    <property type="entry name" value="HELP"/>
    <property type="match status" value="1"/>
</dbReference>
<keyword evidence="7" id="KW-0206">Cytoskeleton</keyword>
<dbReference type="InterPro" id="IPR049813">
    <property type="entry name" value="Elp-1-like_TD"/>
</dbReference>
<dbReference type="SUPFAM" id="SSF50978">
    <property type="entry name" value="WD40 repeat-like"/>
    <property type="match status" value="1"/>
</dbReference>
<evidence type="ECO:0000313" key="12">
    <source>
        <dbReference type="EMBL" id="JAV14044.1"/>
    </source>
</evidence>
<evidence type="ECO:0000256" key="7">
    <source>
        <dbReference type="ARBA" id="ARBA00023212"/>
    </source>
</evidence>
<dbReference type="PROSITE" id="PS50294">
    <property type="entry name" value="WD_REPEATS_REGION"/>
    <property type="match status" value="2"/>
</dbReference>
<dbReference type="GO" id="GO:0008017">
    <property type="term" value="F:microtubule binding"/>
    <property type="evidence" value="ECO:0007669"/>
    <property type="project" value="TreeGrafter"/>
</dbReference>
<feature type="repeat" description="WD" evidence="8">
    <location>
        <begin position="609"/>
        <end position="641"/>
    </location>
</feature>
<evidence type="ECO:0000256" key="2">
    <source>
        <dbReference type="ARBA" id="ARBA00006489"/>
    </source>
</evidence>
<dbReference type="InterPro" id="IPR050630">
    <property type="entry name" value="WD_repeat_EMAP"/>
</dbReference>
<feature type="domain" description="EML-like first beta-propeller" evidence="10">
    <location>
        <begin position="330"/>
        <end position="599"/>
    </location>
</feature>
<dbReference type="InterPro" id="IPR005108">
    <property type="entry name" value="HELP"/>
</dbReference>
<dbReference type="InterPro" id="IPR001680">
    <property type="entry name" value="WD40_rpt"/>
</dbReference>
<evidence type="ECO:0000256" key="8">
    <source>
        <dbReference type="PROSITE-ProRule" id="PRU00221"/>
    </source>
</evidence>
<dbReference type="GO" id="GO:0000226">
    <property type="term" value="P:microtubule cytoskeleton organization"/>
    <property type="evidence" value="ECO:0007669"/>
    <property type="project" value="TreeGrafter"/>
</dbReference>
<keyword evidence="3" id="KW-0963">Cytoplasm</keyword>
<dbReference type="PROSITE" id="PS50082">
    <property type="entry name" value="WD_REPEATS_2"/>
    <property type="match status" value="3"/>
</dbReference>
<dbReference type="InterPro" id="IPR015943">
    <property type="entry name" value="WD40/YVTN_repeat-like_dom_sf"/>
</dbReference>
<comment type="subcellular location">
    <subcellularLocation>
        <location evidence="1">Cytoplasm</location>
        <location evidence="1">Cytoskeleton</location>
    </subcellularLocation>
</comment>
<feature type="region of interest" description="Disordered" evidence="9">
    <location>
        <begin position="1"/>
        <end position="35"/>
    </location>
</feature>
<keyword evidence="6" id="KW-0677">Repeat</keyword>
<evidence type="ECO:0000256" key="4">
    <source>
        <dbReference type="ARBA" id="ARBA00022574"/>
    </source>
</evidence>
<evidence type="ECO:0000256" key="9">
    <source>
        <dbReference type="SAM" id="MobiDB-lite"/>
    </source>
</evidence>